<dbReference type="GO" id="GO:0008270">
    <property type="term" value="F:zinc ion binding"/>
    <property type="evidence" value="ECO:0007669"/>
    <property type="project" value="InterPro"/>
</dbReference>
<feature type="compositionally biased region" description="Basic and acidic residues" evidence="1">
    <location>
        <begin position="1078"/>
        <end position="1108"/>
    </location>
</feature>
<feature type="compositionally biased region" description="Low complexity" evidence="1">
    <location>
        <begin position="550"/>
        <end position="570"/>
    </location>
</feature>
<feature type="compositionally biased region" description="Basic and acidic residues" evidence="1">
    <location>
        <begin position="427"/>
        <end position="436"/>
    </location>
</feature>
<gene>
    <name evidence="3" type="ORF">BDZ85DRAFT_258380</name>
</gene>
<keyword evidence="4" id="KW-1185">Reference proteome</keyword>
<feature type="compositionally biased region" description="Basic and acidic residues" evidence="1">
    <location>
        <begin position="842"/>
        <end position="852"/>
    </location>
</feature>
<evidence type="ECO:0000313" key="4">
    <source>
        <dbReference type="Proteomes" id="UP000799538"/>
    </source>
</evidence>
<feature type="compositionally biased region" description="Polar residues" evidence="1">
    <location>
        <begin position="356"/>
        <end position="368"/>
    </location>
</feature>
<feature type="compositionally biased region" description="Low complexity" evidence="1">
    <location>
        <begin position="523"/>
        <end position="532"/>
    </location>
</feature>
<organism evidence="3 4">
    <name type="scientific">Elsinoe ampelina</name>
    <dbReference type="NCBI Taxonomy" id="302913"/>
    <lineage>
        <taxon>Eukaryota</taxon>
        <taxon>Fungi</taxon>
        <taxon>Dikarya</taxon>
        <taxon>Ascomycota</taxon>
        <taxon>Pezizomycotina</taxon>
        <taxon>Dothideomycetes</taxon>
        <taxon>Dothideomycetidae</taxon>
        <taxon>Myriangiales</taxon>
        <taxon>Elsinoaceae</taxon>
        <taxon>Elsinoe</taxon>
    </lineage>
</organism>
<feature type="domain" description="Ams2/SPT21 N-terminal" evidence="2">
    <location>
        <begin position="24"/>
        <end position="164"/>
    </location>
</feature>
<dbReference type="GO" id="GO:0030466">
    <property type="term" value="P:silent mating-type cassette heterochromatin formation"/>
    <property type="evidence" value="ECO:0007669"/>
    <property type="project" value="TreeGrafter"/>
</dbReference>
<proteinExistence type="predicted"/>
<evidence type="ECO:0000313" key="3">
    <source>
        <dbReference type="EMBL" id="KAF2225968.1"/>
    </source>
</evidence>
<feature type="region of interest" description="Disordered" evidence="1">
    <location>
        <begin position="1063"/>
        <end position="1108"/>
    </location>
</feature>
<feature type="compositionally biased region" description="Polar residues" evidence="1">
    <location>
        <begin position="481"/>
        <end position="494"/>
    </location>
</feature>
<feature type="compositionally biased region" description="Acidic residues" evidence="1">
    <location>
        <begin position="754"/>
        <end position="766"/>
    </location>
</feature>
<dbReference type="AlphaFoldDB" id="A0A6A6GK02"/>
<dbReference type="Proteomes" id="UP000799538">
    <property type="component" value="Unassembled WGS sequence"/>
</dbReference>
<feature type="region of interest" description="Disordered" evidence="1">
    <location>
        <begin position="912"/>
        <end position="959"/>
    </location>
</feature>
<name>A0A6A6GK02_9PEZI</name>
<reference evidence="4" key="1">
    <citation type="journal article" date="2020" name="Stud. Mycol.">
        <title>101 Dothideomycetes genomes: A test case for predicting lifestyles and emergence of pathogens.</title>
        <authorList>
            <person name="Haridas S."/>
            <person name="Albert R."/>
            <person name="Binder M."/>
            <person name="Bloem J."/>
            <person name="LaButti K."/>
            <person name="Salamov A."/>
            <person name="Andreopoulos B."/>
            <person name="Baker S."/>
            <person name="Barry K."/>
            <person name="Bills G."/>
            <person name="Bluhm B."/>
            <person name="Cannon C."/>
            <person name="Castanera R."/>
            <person name="Culley D."/>
            <person name="Daum C."/>
            <person name="Ezra D."/>
            <person name="Gonzalez J."/>
            <person name="Henrissat B."/>
            <person name="Kuo A."/>
            <person name="Liang C."/>
            <person name="Lipzen A."/>
            <person name="Lutzoni F."/>
            <person name="Magnuson J."/>
            <person name="Mondo S."/>
            <person name="Nolan M."/>
            <person name="Ohm R."/>
            <person name="Pangilinan J."/>
            <person name="Park H.-J."/>
            <person name="Ramirez L."/>
            <person name="Alfaro M."/>
            <person name="Sun H."/>
            <person name="Tritt A."/>
            <person name="Yoshinaga Y."/>
            <person name="Zwiers L.-H."/>
            <person name="Turgeon B."/>
            <person name="Goodwin S."/>
            <person name="Spatafora J."/>
            <person name="Crous P."/>
            <person name="Grigoriev I."/>
        </authorList>
    </citation>
    <scope>NUCLEOTIDE SEQUENCE [LARGE SCALE GENOMIC DNA]</scope>
    <source>
        <strain evidence="4">CECT 20119</strain>
    </source>
</reference>
<dbReference type="InterPro" id="IPR057725">
    <property type="entry name" value="Ams2-SPT21_N"/>
</dbReference>
<dbReference type="PANTHER" id="PTHR39147:SF1">
    <property type="entry name" value="PROTEIN SPT21"/>
    <property type="match status" value="1"/>
</dbReference>
<dbReference type="EMBL" id="ML992503">
    <property type="protein sequence ID" value="KAF2225968.1"/>
    <property type="molecule type" value="Genomic_DNA"/>
</dbReference>
<feature type="region of interest" description="Disordered" evidence="1">
    <location>
        <begin position="227"/>
        <end position="287"/>
    </location>
</feature>
<dbReference type="OrthoDB" id="3199820at2759"/>
<dbReference type="PANTHER" id="PTHR39147">
    <property type="entry name" value="PROTEIN SPT21"/>
    <property type="match status" value="1"/>
</dbReference>
<dbReference type="Pfam" id="PF25823">
    <property type="entry name" value="Ams2-SPT21_N"/>
    <property type="match status" value="1"/>
</dbReference>
<dbReference type="GO" id="GO:0000183">
    <property type="term" value="P:rDNA heterochromatin formation"/>
    <property type="evidence" value="ECO:0007669"/>
    <property type="project" value="TreeGrafter"/>
</dbReference>
<feature type="region of interest" description="Disordered" evidence="1">
    <location>
        <begin position="696"/>
        <end position="871"/>
    </location>
</feature>
<feature type="compositionally biased region" description="Pro residues" evidence="1">
    <location>
        <begin position="388"/>
        <end position="399"/>
    </location>
</feature>
<feature type="region of interest" description="Disordered" evidence="1">
    <location>
        <begin position="353"/>
        <end position="584"/>
    </location>
</feature>
<feature type="compositionally biased region" description="Polar residues" evidence="1">
    <location>
        <begin position="767"/>
        <end position="813"/>
    </location>
</feature>
<evidence type="ECO:0000256" key="1">
    <source>
        <dbReference type="SAM" id="MobiDB-lite"/>
    </source>
</evidence>
<dbReference type="SUPFAM" id="SSF57716">
    <property type="entry name" value="Glucocorticoid receptor-like (DNA-binding domain)"/>
    <property type="match status" value="1"/>
</dbReference>
<accession>A0A6A6GK02</accession>
<feature type="region of interest" description="Disordered" evidence="1">
    <location>
        <begin position="308"/>
        <end position="340"/>
    </location>
</feature>
<sequence length="1108" mass="120568">MSSPAPCPADMDVSTSNNPFVNIPSRQMRVKILYTFDDNNKTNCLARIRDPLNIPVIPIDDKTHIGVIELRQCIRAVVEHSPEIVARLSQGDFTIYAYDYSEYETPQVGQGMLSALLAATSPTPSAPAHQSKTMITGRVCQNVMAAFQNDIADTLEVKLRLVPVPKPVQHDYIKSMEMYRNLSPALSGGFDPNAWSSGLNTDNGVVASLEQQSQNFEYPAYSHQRHMSNASMNGRPSMNRPSRPSSRTSVRSNHGRTGNESSVQEGFTEEGPAPKRAKITQGQWKGRSAFTDNADSLRVTASTAASIRVHKPVATRPGGNLEPPPRVPTPVPTEKNNRFKGNSFLRRESSLYHAETPQSPFDNQSDAVMSSPEDMQGQGDGSPLEFPSSPPAMPEPSSPGLPTHPSLPDSGYMSGGVVDYMQDDEDRPITKDDRKQISRHKARSQSKLGSDISFIEQTPGPPELLPTRMNMSGKPIDSQKAHNSIQAVRRNSNLALPPRPPLSTQASNLSEPPITTPSPFPDAQQYPGSSYPQPYPAPQPPSNTLPPVQSGRASVPPRSAAASPAPSEGPAFGGKPRSGSGAKRKKVIHEKLLQSLASGNMPTFCANCGAIETPTWRSLHVKHVYGTPPDDKDLGGADETVGVDVTERDEFTQQVTQYRIIKSIRKTKQKPDANDFKTIQVCNPCGLWFNKFKQMRPPEKWSRGPKVTRKKSSQKDDLTSDAVDLPSDLPMSGLWTDAPQPDDNVQQELHQEVQNEENEGSAEISDEQSQQHHTSRPRASSMQAINRQPTKAMDWTSTQLDTALQRAIQSSPARFQGTEESPIELEDDLTPKPTRRLLFPSPRKDGEVKSLDDFSLPTKTKSAKASPLSNHTQASINLALQSEKENLPPIASLHDDLDFSALFNSPSTGGLFKTPSKSSGSSSALAQTPPSKSVDRFESLLATPTPSKRSSTLTSRTPTRMDAFLPSFSSAEKKTLGTPSRYMPLTSPCRSIRSVSGRSVSGQSLANGLAPMTPFSKQLQQLLSDNPGFDNTFDFTSDIAGNDMSDGMSFSFFSPGGMGLGQWGSSPGRALDFGMGATEKEAEGTTNDSKDKDDKPHEEQAEGEKTEA</sequence>
<feature type="compositionally biased region" description="Polar residues" evidence="1">
    <location>
        <begin position="255"/>
        <end position="265"/>
    </location>
</feature>
<feature type="compositionally biased region" description="Pro residues" evidence="1">
    <location>
        <begin position="533"/>
        <end position="544"/>
    </location>
</feature>
<feature type="compositionally biased region" description="Low complexity" evidence="1">
    <location>
        <begin position="943"/>
        <end position="959"/>
    </location>
</feature>
<dbReference type="InterPro" id="IPR013088">
    <property type="entry name" value="Znf_NHR/GATA"/>
</dbReference>
<dbReference type="InterPro" id="IPR042403">
    <property type="entry name" value="Spt21/Ams2"/>
</dbReference>
<feature type="compositionally biased region" description="Pro residues" evidence="1">
    <location>
        <begin position="322"/>
        <end position="331"/>
    </location>
</feature>
<evidence type="ECO:0000259" key="2">
    <source>
        <dbReference type="Pfam" id="PF25823"/>
    </source>
</evidence>
<dbReference type="Gene3D" id="3.30.50.10">
    <property type="entry name" value="Erythroid Transcription Factor GATA-1, subunit A"/>
    <property type="match status" value="1"/>
</dbReference>
<dbReference type="GO" id="GO:0006357">
    <property type="term" value="P:regulation of transcription by RNA polymerase II"/>
    <property type="evidence" value="ECO:0007669"/>
    <property type="project" value="TreeGrafter"/>
</dbReference>
<feature type="compositionally biased region" description="Low complexity" evidence="1">
    <location>
        <begin position="235"/>
        <end position="252"/>
    </location>
</feature>
<protein>
    <recommendedName>
        <fullName evidence="2">Ams2/SPT21 N-terminal domain-containing protein</fullName>
    </recommendedName>
</protein>